<evidence type="ECO:0000256" key="2">
    <source>
        <dbReference type="SAM" id="Phobius"/>
    </source>
</evidence>
<keyword evidence="2" id="KW-0812">Transmembrane</keyword>
<dbReference type="EMBL" id="VNFH01000001">
    <property type="protein sequence ID" value="TVU73833.1"/>
    <property type="molecule type" value="Genomic_DNA"/>
</dbReference>
<keyword evidence="2" id="KW-0472">Membrane</keyword>
<evidence type="ECO:0000313" key="3">
    <source>
        <dbReference type="EMBL" id="TVU73833.1"/>
    </source>
</evidence>
<feature type="region of interest" description="Disordered" evidence="1">
    <location>
        <begin position="64"/>
        <end position="84"/>
    </location>
</feature>
<protein>
    <submittedName>
        <fullName evidence="3">Uncharacterized protein</fullName>
    </submittedName>
</protein>
<dbReference type="STRING" id="553385.GCA_000591415_00377"/>
<feature type="transmembrane region" description="Helical" evidence="2">
    <location>
        <begin position="92"/>
        <end position="111"/>
    </location>
</feature>
<dbReference type="AlphaFoldDB" id="A0A558HXG1"/>
<comment type="caution">
    <text evidence="3">The sequence shown here is derived from an EMBL/GenBank/DDBJ whole genome shotgun (WGS) entry which is preliminary data.</text>
</comment>
<accession>A0A558HXG1</accession>
<dbReference type="OrthoDB" id="9816361at2"/>
<evidence type="ECO:0000256" key="1">
    <source>
        <dbReference type="SAM" id="MobiDB-lite"/>
    </source>
</evidence>
<dbReference type="RefSeq" id="WP_144726381.1">
    <property type="nucleotide sequence ID" value="NZ_CAWOWR010000001.1"/>
</dbReference>
<organism evidence="3 4">
    <name type="scientific">Cobetia crustatorum</name>
    <dbReference type="NCBI Taxonomy" id="553385"/>
    <lineage>
        <taxon>Bacteria</taxon>
        <taxon>Pseudomonadati</taxon>
        <taxon>Pseudomonadota</taxon>
        <taxon>Gammaproteobacteria</taxon>
        <taxon>Oceanospirillales</taxon>
        <taxon>Halomonadaceae</taxon>
        <taxon>Cobetia</taxon>
    </lineage>
</organism>
<gene>
    <name evidence="3" type="ORF">FQP86_01835</name>
</gene>
<proteinExistence type="predicted"/>
<name>A0A558HXG1_9GAMM</name>
<sequence length="117" mass="12883">MLGEIKIFDDDRQEGIIVDEKGAEHIFDLVGWRGRGLPGSGLAVDFEVRNGRAVQVFNTRVKQQKARKKMPAEPSSLSDSPTSFTSRIGSPWLAKSLIALLLITLLGLWLLSNAPTH</sequence>
<feature type="compositionally biased region" description="Low complexity" evidence="1">
    <location>
        <begin position="74"/>
        <end position="84"/>
    </location>
</feature>
<keyword evidence="2" id="KW-1133">Transmembrane helix</keyword>
<evidence type="ECO:0000313" key="4">
    <source>
        <dbReference type="Proteomes" id="UP000319941"/>
    </source>
</evidence>
<keyword evidence="4" id="KW-1185">Reference proteome</keyword>
<dbReference type="Proteomes" id="UP000319941">
    <property type="component" value="Unassembled WGS sequence"/>
</dbReference>
<reference evidence="3 4" key="1">
    <citation type="submission" date="2019-07" db="EMBL/GenBank/DDBJ databases">
        <title>Diversity of Bacteria from Kongsfjorden, Arctic.</title>
        <authorList>
            <person name="Yu Y."/>
        </authorList>
    </citation>
    <scope>NUCLEOTIDE SEQUENCE [LARGE SCALE GENOMIC DNA]</scope>
    <source>
        <strain evidence="3 4">SM1923</strain>
    </source>
</reference>